<name>A0A2M6UHS3_9BRAD</name>
<dbReference type="PANTHER" id="PTHR43841">
    <property type="entry name" value="3-HYDROXYACYL-THIOESTER DEHYDRATASE HTDX-RELATED"/>
    <property type="match status" value="1"/>
</dbReference>
<dbReference type="Gene3D" id="3.10.129.10">
    <property type="entry name" value="Hotdog Thioesterase"/>
    <property type="match status" value="1"/>
</dbReference>
<protein>
    <submittedName>
        <fullName evidence="2">Dehydratase</fullName>
    </submittedName>
</protein>
<evidence type="ECO:0000259" key="1">
    <source>
        <dbReference type="Pfam" id="PF01575"/>
    </source>
</evidence>
<evidence type="ECO:0000313" key="3">
    <source>
        <dbReference type="Proteomes" id="UP000228930"/>
    </source>
</evidence>
<dbReference type="Pfam" id="PF01575">
    <property type="entry name" value="MaoC_dehydratas"/>
    <property type="match status" value="1"/>
</dbReference>
<reference evidence="2 3" key="1">
    <citation type="submission" date="2015-06" db="EMBL/GenBank/DDBJ databases">
        <title>Comparative genome analysis of nirS-carrying Bradyrhizobium sp. strains.</title>
        <authorList>
            <person name="Ishii S."/>
            <person name="Jang J."/>
            <person name="Nishizawa T."/>
            <person name="Senoo K."/>
        </authorList>
    </citation>
    <scope>NUCLEOTIDE SEQUENCE [LARGE SCALE GENOMIC DNA]</scope>
    <source>
        <strain evidence="2 3">TSA1</strain>
    </source>
</reference>
<dbReference type="InterPro" id="IPR002539">
    <property type="entry name" value="MaoC-like_dom"/>
</dbReference>
<dbReference type="AlphaFoldDB" id="A0A2M6UHS3"/>
<dbReference type="InterPro" id="IPR029069">
    <property type="entry name" value="HotDog_dom_sf"/>
</dbReference>
<gene>
    <name evidence="2" type="ORF">TSA1_27295</name>
</gene>
<dbReference type="RefSeq" id="WP_100179193.1">
    <property type="nucleotide sequence ID" value="NZ_LFJC01000003.1"/>
</dbReference>
<evidence type="ECO:0000313" key="2">
    <source>
        <dbReference type="EMBL" id="PIT04067.1"/>
    </source>
</evidence>
<proteinExistence type="predicted"/>
<dbReference type="CDD" id="cd03453">
    <property type="entry name" value="SAV4209_like"/>
    <property type="match status" value="1"/>
</dbReference>
<accession>A0A2M6UHS3</accession>
<organism evidence="2 3">
    <name type="scientific">Bradyrhizobium nitroreducens</name>
    <dbReference type="NCBI Taxonomy" id="709803"/>
    <lineage>
        <taxon>Bacteria</taxon>
        <taxon>Pseudomonadati</taxon>
        <taxon>Pseudomonadota</taxon>
        <taxon>Alphaproteobacteria</taxon>
        <taxon>Hyphomicrobiales</taxon>
        <taxon>Nitrobacteraceae</taxon>
        <taxon>Bradyrhizobium</taxon>
    </lineage>
</organism>
<sequence length="136" mass="14670">MTASGDIKAGDRLVHKVFPPITRHTLALYCGASGDHNPIHVDIDFARAAGFPDVFAHGMLVMAYLGQALTDVVPPSRLRHFSTRFVAITQLGAKLTCEGTVAELFAENGERRARLALTTRDDRGEVKLEGSAIVAL</sequence>
<feature type="domain" description="MaoC-like" evidence="1">
    <location>
        <begin position="19"/>
        <end position="103"/>
    </location>
</feature>
<dbReference type="Proteomes" id="UP000228930">
    <property type="component" value="Unassembled WGS sequence"/>
</dbReference>
<dbReference type="PANTHER" id="PTHR43841:SF3">
    <property type="entry name" value="(3R)-HYDROXYACYL-ACP DEHYDRATASE SUBUNIT HADB"/>
    <property type="match status" value="1"/>
</dbReference>
<dbReference type="EMBL" id="LFJC01000003">
    <property type="protein sequence ID" value="PIT04067.1"/>
    <property type="molecule type" value="Genomic_DNA"/>
</dbReference>
<comment type="caution">
    <text evidence="2">The sequence shown here is derived from an EMBL/GenBank/DDBJ whole genome shotgun (WGS) entry which is preliminary data.</text>
</comment>
<dbReference type="SUPFAM" id="SSF54637">
    <property type="entry name" value="Thioesterase/thiol ester dehydrase-isomerase"/>
    <property type="match status" value="1"/>
</dbReference>
<keyword evidence="3" id="KW-1185">Reference proteome</keyword>